<dbReference type="Gene3D" id="1.25.40.10">
    <property type="entry name" value="Tetratricopeptide repeat domain"/>
    <property type="match status" value="1"/>
</dbReference>
<gene>
    <name evidence="2" type="ORF">RT717_26275</name>
</gene>
<evidence type="ECO:0000256" key="1">
    <source>
        <dbReference type="SAM" id="SignalP"/>
    </source>
</evidence>
<sequence>MTTKALLLLVFFLCCTRLSAQPGWIWPEDSIKAAKAKEYYALYSDLSKLGNSEEALPYLEWLLAEVANLNVGLYIGAAKTYEDLAEKAEDAAAKASYQEQVLAVYDKRIEYFNHEGDVLNRKAFSAYKFYKDDKAKYPQLIELFDKANSLNGVAAFDNNLIAFMDVLKRSKLTGGAISDEEVLEYYDGISEILEAKIAKEPSEWLIKIQETIDQILIEIVPLDCSFVENTLGSKLKEDPSNLKMAKKVFHLLLTGKCTDSPLFFESAKIIQDEAPSYGFARILAAKRAADDDHEAALKYYNEALSLTDENEKKAETSLDIARIYAAQEQKAMARTHARKALGYQEEMPEAYNLIGNLYYHSYEDCKEGVSRVKDRAVFIAAYDMYRKAGNAKGMEDAKSQFPSIGEIFEEGMQEGDKIVLSCWVKESVVLQKR</sequence>
<dbReference type="RefSeq" id="WP_317489300.1">
    <property type="nucleotide sequence ID" value="NZ_CP136051.1"/>
</dbReference>
<reference evidence="2 3" key="1">
    <citation type="journal article" date="2023" name="Microbiol. Resour. Announc.">
        <title>Complete Genome Sequence of Imperialibacter roseus strain P4T.</title>
        <authorList>
            <person name="Tizabi D.R."/>
            <person name="Bachvaroff T."/>
            <person name="Hill R.T."/>
        </authorList>
    </citation>
    <scope>NUCLEOTIDE SEQUENCE [LARGE SCALE GENOMIC DNA]</scope>
    <source>
        <strain evidence="2 3">P4T</strain>
    </source>
</reference>
<protein>
    <recommendedName>
        <fullName evidence="4">Tetratricopeptide repeat protein</fullName>
    </recommendedName>
</protein>
<name>A0ABZ0IPD6_9BACT</name>
<dbReference type="EMBL" id="CP136051">
    <property type="protein sequence ID" value="WOK06586.1"/>
    <property type="molecule type" value="Genomic_DNA"/>
</dbReference>
<dbReference type="Proteomes" id="UP001302349">
    <property type="component" value="Chromosome"/>
</dbReference>
<keyword evidence="3" id="KW-1185">Reference proteome</keyword>
<evidence type="ECO:0008006" key="4">
    <source>
        <dbReference type="Google" id="ProtNLM"/>
    </source>
</evidence>
<dbReference type="SUPFAM" id="SSF48452">
    <property type="entry name" value="TPR-like"/>
    <property type="match status" value="1"/>
</dbReference>
<evidence type="ECO:0000313" key="3">
    <source>
        <dbReference type="Proteomes" id="UP001302349"/>
    </source>
</evidence>
<organism evidence="2 3">
    <name type="scientific">Imperialibacter roseus</name>
    <dbReference type="NCBI Taxonomy" id="1324217"/>
    <lineage>
        <taxon>Bacteria</taxon>
        <taxon>Pseudomonadati</taxon>
        <taxon>Bacteroidota</taxon>
        <taxon>Cytophagia</taxon>
        <taxon>Cytophagales</taxon>
        <taxon>Flammeovirgaceae</taxon>
        <taxon>Imperialibacter</taxon>
    </lineage>
</organism>
<evidence type="ECO:0000313" key="2">
    <source>
        <dbReference type="EMBL" id="WOK06586.1"/>
    </source>
</evidence>
<feature type="signal peptide" evidence="1">
    <location>
        <begin position="1"/>
        <end position="20"/>
    </location>
</feature>
<dbReference type="InterPro" id="IPR011990">
    <property type="entry name" value="TPR-like_helical_dom_sf"/>
</dbReference>
<proteinExistence type="predicted"/>
<feature type="chain" id="PRO_5047471080" description="Tetratricopeptide repeat protein" evidence="1">
    <location>
        <begin position="21"/>
        <end position="433"/>
    </location>
</feature>
<keyword evidence="1" id="KW-0732">Signal</keyword>
<accession>A0ABZ0IPD6</accession>